<evidence type="ECO:0000313" key="4">
    <source>
        <dbReference type="Proteomes" id="UP000595448"/>
    </source>
</evidence>
<evidence type="ECO:0000256" key="1">
    <source>
        <dbReference type="SAM" id="SignalP"/>
    </source>
</evidence>
<gene>
    <name evidence="3" type="ORF">JIP62_05325</name>
</gene>
<name>A0ABX7BTT2_9CAUL</name>
<dbReference type="Proteomes" id="UP000595448">
    <property type="component" value="Chromosome"/>
</dbReference>
<organism evidence="3 4">
    <name type="scientific">Brevundimonas vitisensis</name>
    <dbReference type="NCBI Taxonomy" id="2800818"/>
    <lineage>
        <taxon>Bacteria</taxon>
        <taxon>Pseudomonadati</taxon>
        <taxon>Pseudomonadota</taxon>
        <taxon>Alphaproteobacteria</taxon>
        <taxon>Caulobacterales</taxon>
        <taxon>Caulobacteraceae</taxon>
        <taxon>Brevundimonas</taxon>
    </lineage>
</organism>
<evidence type="ECO:0000259" key="2">
    <source>
        <dbReference type="PROSITE" id="PS50213"/>
    </source>
</evidence>
<dbReference type="PROSITE" id="PS50213">
    <property type="entry name" value="FAS1"/>
    <property type="match status" value="1"/>
</dbReference>
<keyword evidence="4" id="KW-1185">Reference proteome</keyword>
<dbReference type="Pfam" id="PF02469">
    <property type="entry name" value="Fasciclin"/>
    <property type="match status" value="1"/>
</dbReference>
<protein>
    <submittedName>
        <fullName evidence="3">Fasciclin domain-containing protein</fullName>
    </submittedName>
</protein>
<dbReference type="RefSeq" id="WP_201103865.1">
    <property type="nucleotide sequence ID" value="NZ_CP067977.1"/>
</dbReference>
<dbReference type="InterPro" id="IPR000782">
    <property type="entry name" value="FAS1_domain"/>
</dbReference>
<dbReference type="InterPro" id="IPR050904">
    <property type="entry name" value="Adhesion/Biosynth-related"/>
</dbReference>
<evidence type="ECO:0000313" key="3">
    <source>
        <dbReference type="EMBL" id="QQQ19514.1"/>
    </source>
</evidence>
<accession>A0ABX7BTT2</accession>
<keyword evidence="1" id="KW-0732">Signal</keyword>
<sequence length="190" mass="19278">MSLSTVFKTTALAAAATLCLGGAIAQATPSPASHTATHDRHARTIVAVAAGDSRFSTLVAAVQAAGLVNTLNGSGPFTVFAPVNEAFDALPQGAVEGLLQPRQRDRLVQILTYHVVAGRISAADLATAVRVGNGRATLTTVEGGELVVTAAGRGRLRLTDAAGDHFDIVVADVAASNGVIHAIDGVLMPH</sequence>
<dbReference type="InterPro" id="IPR036378">
    <property type="entry name" value="FAS1_dom_sf"/>
</dbReference>
<reference evidence="3 4" key="1">
    <citation type="submission" date="2021-01" db="EMBL/GenBank/DDBJ databases">
        <title>Brevundimonas vitis sp. nov., an bacterium isolated from grape (Vitis vinifera).</title>
        <authorList>
            <person name="Jiang L."/>
            <person name="Lee J."/>
        </authorList>
    </citation>
    <scope>NUCLEOTIDE SEQUENCE [LARGE SCALE GENOMIC DNA]</scope>
    <source>
        <strain evidence="3 4">GRTSA-9</strain>
    </source>
</reference>
<feature type="chain" id="PRO_5046955896" evidence="1">
    <location>
        <begin position="28"/>
        <end position="190"/>
    </location>
</feature>
<feature type="signal peptide" evidence="1">
    <location>
        <begin position="1"/>
        <end position="27"/>
    </location>
</feature>
<dbReference type="SUPFAM" id="SSF82153">
    <property type="entry name" value="FAS1 domain"/>
    <property type="match status" value="1"/>
</dbReference>
<feature type="domain" description="FAS1" evidence="2">
    <location>
        <begin position="42"/>
        <end position="187"/>
    </location>
</feature>
<dbReference type="PANTHER" id="PTHR10900">
    <property type="entry name" value="PERIOSTIN-RELATED"/>
    <property type="match status" value="1"/>
</dbReference>
<dbReference type="SMART" id="SM00554">
    <property type="entry name" value="FAS1"/>
    <property type="match status" value="1"/>
</dbReference>
<dbReference type="EMBL" id="CP067977">
    <property type="protein sequence ID" value="QQQ19514.1"/>
    <property type="molecule type" value="Genomic_DNA"/>
</dbReference>
<dbReference type="Gene3D" id="2.30.180.10">
    <property type="entry name" value="FAS1 domain"/>
    <property type="match status" value="1"/>
</dbReference>
<dbReference type="PANTHER" id="PTHR10900:SF77">
    <property type="entry name" value="FI19380P1"/>
    <property type="match status" value="1"/>
</dbReference>
<proteinExistence type="predicted"/>